<feature type="transmembrane region" description="Helical" evidence="7">
    <location>
        <begin position="108"/>
        <end position="131"/>
    </location>
</feature>
<keyword evidence="5 7" id="KW-1133">Transmembrane helix</keyword>
<feature type="transmembrane region" description="Helical" evidence="7">
    <location>
        <begin position="217"/>
        <end position="235"/>
    </location>
</feature>
<dbReference type="GeneID" id="14915501"/>
<feature type="transmembrane region" description="Helical" evidence="7">
    <location>
        <begin position="62"/>
        <end position="81"/>
    </location>
</feature>
<feature type="transmembrane region" description="Helical" evidence="7">
    <location>
        <begin position="151"/>
        <end position="173"/>
    </location>
</feature>
<comment type="similarity">
    <text evidence="2">Belongs to the APH-1 family.</text>
</comment>
<evidence type="ECO:0000256" key="4">
    <source>
        <dbReference type="ARBA" id="ARBA00022976"/>
    </source>
</evidence>
<dbReference type="OrthoDB" id="16451at2759"/>
<dbReference type="GO" id="GO:0016485">
    <property type="term" value="P:protein processing"/>
    <property type="evidence" value="ECO:0007669"/>
    <property type="project" value="InterPro"/>
</dbReference>
<dbReference type="EMBL" id="KB008042">
    <property type="protein sequence ID" value="ELR14883.1"/>
    <property type="molecule type" value="Genomic_DNA"/>
</dbReference>
<dbReference type="GO" id="GO:0016020">
    <property type="term" value="C:membrane"/>
    <property type="evidence" value="ECO:0007669"/>
    <property type="project" value="UniProtKB-SubCell"/>
</dbReference>
<feature type="transmembrane region" description="Helical" evidence="7">
    <location>
        <begin position="185"/>
        <end position="205"/>
    </location>
</feature>
<name>L8GQE8_ACACF</name>
<evidence type="ECO:0000256" key="2">
    <source>
        <dbReference type="ARBA" id="ARBA00005577"/>
    </source>
</evidence>
<evidence type="ECO:0000256" key="7">
    <source>
        <dbReference type="SAM" id="Phobius"/>
    </source>
</evidence>
<dbReference type="InterPro" id="IPR009294">
    <property type="entry name" value="Aph-1"/>
</dbReference>
<dbReference type="Proteomes" id="UP000011083">
    <property type="component" value="Unassembled WGS sequence"/>
</dbReference>
<feature type="transmembrane region" description="Helical" evidence="7">
    <location>
        <begin position="6"/>
        <end position="25"/>
    </location>
</feature>
<dbReference type="GO" id="GO:0007219">
    <property type="term" value="P:Notch signaling pathway"/>
    <property type="evidence" value="ECO:0007669"/>
    <property type="project" value="UniProtKB-KW"/>
</dbReference>
<reference evidence="8 9" key="1">
    <citation type="journal article" date="2013" name="Genome Biol.">
        <title>Genome of Acanthamoeba castellanii highlights extensive lateral gene transfer and early evolution of tyrosine kinase signaling.</title>
        <authorList>
            <person name="Clarke M."/>
            <person name="Lohan A.J."/>
            <person name="Liu B."/>
            <person name="Lagkouvardos I."/>
            <person name="Roy S."/>
            <person name="Zafar N."/>
            <person name="Bertelli C."/>
            <person name="Schilde C."/>
            <person name="Kianianmomeni A."/>
            <person name="Burglin T.R."/>
            <person name="Frech C."/>
            <person name="Turcotte B."/>
            <person name="Kopec K.O."/>
            <person name="Synnott J.M."/>
            <person name="Choo C."/>
            <person name="Paponov I."/>
            <person name="Finkler A."/>
            <person name="Soon Heng Tan C."/>
            <person name="Hutchins A.P."/>
            <person name="Weinmeier T."/>
            <person name="Rattei T."/>
            <person name="Chu J.S."/>
            <person name="Gimenez G."/>
            <person name="Irimia M."/>
            <person name="Rigden D.J."/>
            <person name="Fitzpatrick D.A."/>
            <person name="Lorenzo-Morales J."/>
            <person name="Bateman A."/>
            <person name="Chiu C.H."/>
            <person name="Tang P."/>
            <person name="Hegemann P."/>
            <person name="Fromm H."/>
            <person name="Raoult D."/>
            <person name="Greub G."/>
            <person name="Miranda-Saavedra D."/>
            <person name="Chen N."/>
            <person name="Nash P."/>
            <person name="Ginger M.L."/>
            <person name="Horn M."/>
            <person name="Schaap P."/>
            <person name="Caler L."/>
            <person name="Loftus B."/>
        </authorList>
    </citation>
    <scope>NUCLEOTIDE SEQUENCE [LARGE SCALE GENOMIC DNA]</scope>
    <source>
        <strain evidence="8 9">Neff</strain>
    </source>
</reference>
<evidence type="ECO:0000313" key="8">
    <source>
        <dbReference type="EMBL" id="ELR14883.1"/>
    </source>
</evidence>
<dbReference type="RefSeq" id="XP_004336896.1">
    <property type="nucleotide sequence ID" value="XM_004336848.1"/>
</dbReference>
<keyword evidence="3 7" id="KW-0812">Transmembrane</keyword>
<evidence type="ECO:0000256" key="5">
    <source>
        <dbReference type="ARBA" id="ARBA00022989"/>
    </source>
</evidence>
<protein>
    <submittedName>
        <fullName evidence="8">Gammasecretase subunit APH-1B, putative</fullName>
    </submittedName>
</protein>
<evidence type="ECO:0000256" key="6">
    <source>
        <dbReference type="ARBA" id="ARBA00023136"/>
    </source>
</evidence>
<keyword evidence="9" id="KW-1185">Reference proteome</keyword>
<keyword evidence="6 7" id="KW-0472">Membrane</keyword>
<dbReference type="KEGG" id="acan:ACA1_306690"/>
<sequence length="249" mass="26952">MTYLMLSGCALIAFGPALALFWMFIAPSAQLVVLMVGSSFFWLLSILLTSILWYVLVPLRTHYWFIVPFAVLLQEAMRWAFYKLYAKAQKAFTGGSSPNVAVPHALDYFSASLAIGLGFGFTHGVVMYGSVLASANGPGSLYAPACPSVSLFLLSAVFALAFITMHVLLSVLSFDAYKVTEWRPFLIKTGVMAGGHFVISLLTLLNQEGGSCVASAVLVYLALAVLALFTARVAFTSPHLLRKYSPLAQ</sequence>
<comment type="subcellular location">
    <subcellularLocation>
        <location evidence="1">Membrane</location>
        <topology evidence="1">Multi-pass membrane protein</topology>
    </subcellularLocation>
</comment>
<proteinExistence type="inferred from homology"/>
<evidence type="ECO:0000313" key="9">
    <source>
        <dbReference type="Proteomes" id="UP000011083"/>
    </source>
</evidence>
<dbReference type="OMA" id="DTNNYLH"/>
<organism evidence="8 9">
    <name type="scientific">Acanthamoeba castellanii (strain ATCC 30010 / Neff)</name>
    <dbReference type="NCBI Taxonomy" id="1257118"/>
    <lineage>
        <taxon>Eukaryota</taxon>
        <taxon>Amoebozoa</taxon>
        <taxon>Discosea</taxon>
        <taxon>Longamoebia</taxon>
        <taxon>Centramoebida</taxon>
        <taxon>Acanthamoebidae</taxon>
        <taxon>Acanthamoeba</taxon>
    </lineage>
</organism>
<evidence type="ECO:0000256" key="1">
    <source>
        <dbReference type="ARBA" id="ARBA00004141"/>
    </source>
</evidence>
<dbReference type="VEuPathDB" id="AmoebaDB:ACA1_306690"/>
<evidence type="ECO:0000256" key="3">
    <source>
        <dbReference type="ARBA" id="ARBA00022692"/>
    </source>
</evidence>
<dbReference type="Pfam" id="PF06105">
    <property type="entry name" value="Aph-1"/>
    <property type="match status" value="1"/>
</dbReference>
<dbReference type="STRING" id="1257118.L8GQE8"/>
<keyword evidence="4" id="KW-0914">Notch signaling pathway</keyword>
<accession>L8GQE8</accession>
<dbReference type="AlphaFoldDB" id="L8GQE8"/>
<feature type="transmembrane region" description="Helical" evidence="7">
    <location>
        <begin position="32"/>
        <end position="56"/>
    </location>
</feature>
<gene>
    <name evidence="8" type="ORF">ACA1_306690</name>
</gene>
<dbReference type="PANTHER" id="PTHR12889">
    <property type="entry name" value="GAMMA-SECRETASE SUBUNIT APH-1"/>
    <property type="match status" value="1"/>
</dbReference>